<name>A0A0F3QBP7_RICBE</name>
<accession>A0A0F3QBP7</accession>
<dbReference type="Gene3D" id="3.90.1140.10">
    <property type="entry name" value="Cyclic phosphodiesterase"/>
    <property type="match status" value="1"/>
</dbReference>
<evidence type="ECO:0000313" key="1">
    <source>
        <dbReference type="EMBL" id="KJV89978.1"/>
    </source>
</evidence>
<dbReference type="Proteomes" id="UP000033661">
    <property type="component" value="Unassembled WGS sequence"/>
</dbReference>
<sequence length="171" mass="19669">MTDPYVEYAIAILPSSEVAQQFTDINTKLAKQLVPQGLEHKHNKCHVTLYHGVYNFLDLPKISAKLADIAYNTKNITLNFKNEIIVTGPNRWIDINIKRFDENDKVKKDYEAICDLHNKIVDTFNEYHKRPLERASNTLETLKPKIEAQDENALKIAKQIEKYGVSGVKEI</sequence>
<dbReference type="PATRIC" id="fig|1359193.3.peg.939"/>
<gene>
    <name evidence="1" type="ORF">RBEAN4_0972</name>
</gene>
<keyword evidence="2" id="KW-1185">Reference proteome</keyword>
<evidence type="ECO:0008006" key="3">
    <source>
        <dbReference type="Google" id="ProtNLM"/>
    </source>
</evidence>
<reference evidence="1 2" key="1">
    <citation type="submission" date="2015-02" db="EMBL/GenBank/DDBJ databases">
        <title>Genome Sequencing of Rickettsiales.</title>
        <authorList>
            <person name="Daugherty S.C."/>
            <person name="Su Q."/>
            <person name="Abolude K."/>
            <person name="Beier-Sexton M."/>
            <person name="Carlyon J.A."/>
            <person name="Carter R."/>
            <person name="Day N.P."/>
            <person name="Dumler S.J."/>
            <person name="Dyachenko V."/>
            <person name="Godinez A."/>
            <person name="Kurtti T.J."/>
            <person name="Lichay M."/>
            <person name="Mullins K.E."/>
            <person name="Ott S."/>
            <person name="Pappas-Brown V."/>
            <person name="Paris D.H."/>
            <person name="Patel P."/>
            <person name="Richards A.L."/>
            <person name="Sadzewicz L."/>
            <person name="Sears K."/>
            <person name="Seidman D."/>
            <person name="Sengamalay N."/>
            <person name="Stenos J."/>
            <person name="Tallon L.J."/>
            <person name="Vincent G."/>
            <person name="Fraser C.M."/>
            <person name="Munderloh U."/>
            <person name="Dunning-Hotopp J.C."/>
        </authorList>
    </citation>
    <scope>NUCLEOTIDE SEQUENCE [LARGE SCALE GENOMIC DNA]</scope>
    <source>
        <strain evidence="1 2">RML An4</strain>
    </source>
</reference>
<dbReference type="EMBL" id="LAOI01000001">
    <property type="protein sequence ID" value="KJV89978.1"/>
    <property type="molecule type" value="Genomic_DNA"/>
</dbReference>
<organism evidence="1 2">
    <name type="scientific">Rickettsia bellii str. RML An4</name>
    <dbReference type="NCBI Taxonomy" id="1359193"/>
    <lineage>
        <taxon>Bacteria</taxon>
        <taxon>Pseudomonadati</taxon>
        <taxon>Pseudomonadota</taxon>
        <taxon>Alphaproteobacteria</taxon>
        <taxon>Rickettsiales</taxon>
        <taxon>Rickettsiaceae</taxon>
        <taxon>Rickettsieae</taxon>
        <taxon>Rickettsia</taxon>
        <taxon>belli group</taxon>
    </lineage>
</organism>
<protein>
    <recommendedName>
        <fullName evidence="3">2'-5' RNA ligase superfamily protein</fullName>
    </recommendedName>
</protein>
<dbReference type="RefSeq" id="WP_045798988.1">
    <property type="nucleotide sequence ID" value="NZ_LAOI01000001.1"/>
</dbReference>
<comment type="caution">
    <text evidence="1">The sequence shown here is derived from an EMBL/GenBank/DDBJ whole genome shotgun (WGS) entry which is preliminary data.</text>
</comment>
<evidence type="ECO:0000313" key="2">
    <source>
        <dbReference type="Proteomes" id="UP000033661"/>
    </source>
</evidence>
<proteinExistence type="predicted"/>
<dbReference type="AlphaFoldDB" id="A0A0F3QBP7"/>